<dbReference type="AlphaFoldDB" id="A0A1V9XKT2"/>
<evidence type="ECO:0000256" key="3">
    <source>
        <dbReference type="ARBA" id="ARBA00022694"/>
    </source>
</evidence>
<comment type="caution">
    <text evidence="9">The sequence shown here is derived from an EMBL/GenBank/DDBJ whole genome shotgun (WGS) entry which is preliminary data.</text>
</comment>
<evidence type="ECO:0000256" key="6">
    <source>
        <dbReference type="SAM" id="MobiDB-lite"/>
    </source>
</evidence>
<keyword evidence="10" id="KW-1185">Reference proteome</keyword>
<protein>
    <recommendedName>
        <fullName evidence="2">tRNA-intron lyase</fullName>
        <ecNumber evidence="2">4.6.1.16</ecNumber>
    </recommendedName>
</protein>
<dbReference type="EMBL" id="MNPL01008873">
    <property type="protein sequence ID" value="OQR74013.1"/>
    <property type="molecule type" value="Genomic_DNA"/>
</dbReference>
<accession>A0A1V9XKT2</accession>
<dbReference type="Proteomes" id="UP000192247">
    <property type="component" value="Unassembled WGS sequence"/>
</dbReference>
<keyword evidence="4" id="KW-0456">Lyase</keyword>
<dbReference type="InterPro" id="IPR036167">
    <property type="entry name" value="tRNA_intron_Endo_cat-like_sf"/>
</dbReference>
<comment type="catalytic activity">
    <reaction evidence="5">
        <text>pretRNA = a 3'-half-tRNA molecule with a 5'-OH end + a 5'-half-tRNA molecule with a 2',3'-cyclic phosphate end + an intron with a 2',3'-cyclic phosphate and a 5'-hydroxyl terminus.</text>
        <dbReference type="EC" id="4.6.1.16"/>
    </reaction>
</comment>
<dbReference type="InterPro" id="IPR059049">
    <property type="entry name" value="TSEN34_N"/>
</dbReference>
<dbReference type="GO" id="GO:0000379">
    <property type="term" value="P:tRNA-type intron splice site recognition and cleavage"/>
    <property type="evidence" value="ECO:0007669"/>
    <property type="project" value="TreeGrafter"/>
</dbReference>
<proteinExistence type="inferred from homology"/>
<dbReference type="Pfam" id="PF26577">
    <property type="entry name" value="TSEN34_N"/>
    <property type="match status" value="1"/>
</dbReference>
<name>A0A1V9XKT2_9ACAR</name>
<dbReference type="PANTHER" id="PTHR13070">
    <property type="entry name" value="TRNA-SPLICING ENDONUCLEASE SUBUNIT SEN34-RELATED"/>
    <property type="match status" value="1"/>
</dbReference>
<evidence type="ECO:0000256" key="5">
    <source>
        <dbReference type="ARBA" id="ARBA00034031"/>
    </source>
</evidence>
<feature type="region of interest" description="Disordered" evidence="6">
    <location>
        <begin position="123"/>
        <end position="149"/>
    </location>
</feature>
<gene>
    <name evidence="9" type="ORF">BIW11_09369</name>
</gene>
<dbReference type="OrthoDB" id="48041at2759"/>
<sequence length="273" mass="30419">MAALRAIADEDEGSDSEEEGASLLQLIKLPAGVFVFSVKVGSLCGPLQSHPGHPQTAAPLKLRQEETRLLLERGIAILVSPSAVNRVTPTEKLKALDEFNRRLHEVSNIERYREKLQAICNPSHQPKILKKRPPPDPSQVPYQPRPYDDKDPFTVQMVDTPFMTTAPASSLSYTRPGPDSSEAELRYQVFRQLWDQGNYVTGASNFGADFLLYRGDPSAYHAYACIKCLPDGSRVSAADLIRYCRISNTIKKNFVLASLDNHCVQYVTVTWEA</sequence>
<dbReference type="PANTHER" id="PTHR13070:SF0">
    <property type="entry name" value="TRNA-SPLICING ENDONUCLEASE SUBUNIT SEN34"/>
    <property type="match status" value="1"/>
</dbReference>
<dbReference type="CDD" id="cd22363">
    <property type="entry name" value="tRNA-intron_lyase_C"/>
    <property type="match status" value="1"/>
</dbReference>
<dbReference type="STRING" id="418985.A0A1V9XKT2"/>
<feature type="domain" description="TSEN34 N-terminal" evidence="8">
    <location>
        <begin position="40"/>
        <end position="80"/>
    </location>
</feature>
<dbReference type="InParanoid" id="A0A1V9XKT2"/>
<dbReference type="InterPro" id="IPR006677">
    <property type="entry name" value="tRNA_intron_Endonuc_cat-like"/>
</dbReference>
<evidence type="ECO:0000259" key="7">
    <source>
        <dbReference type="Pfam" id="PF01974"/>
    </source>
</evidence>
<evidence type="ECO:0000256" key="1">
    <source>
        <dbReference type="ARBA" id="ARBA00008078"/>
    </source>
</evidence>
<dbReference type="GO" id="GO:0003676">
    <property type="term" value="F:nucleic acid binding"/>
    <property type="evidence" value="ECO:0007669"/>
    <property type="project" value="InterPro"/>
</dbReference>
<evidence type="ECO:0000313" key="10">
    <source>
        <dbReference type="Proteomes" id="UP000192247"/>
    </source>
</evidence>
<dbReference type="Pfam" id="PF01974">
    <property type="entry name" value="tRNA_int_endo"/>
    <property type="match status" value="1"/>
</dbReference>
<keyword evidence="3" id="KW-0819">tRNA processing</keyword>
<evidence type="ECO:0000256" key="2">
    <source>
        <dbReference type="ARBA" id="ARBA00012573"/>
    </source>
</evidence>
<evidence type="ECO:0000313" key="9">
    <source>
        <dbReference type="EMBL" id="OQR74013.1"/>
    </source>
</evidence>
<organism evidence="9 10">
    <name type="scientific">Tropilaelaps mercedesae</name>
    <dbReference type="NCBI Taxonomy" id="418985"/>
    <lineage>
        <taxon>Eukaryota</taxon>
        <taxon>Metazoa</taxon>
        <taxon>Ecdysozoa</taxon>
        <taxon>Arthropoda</taxon>
        <taxon>Chelicerata</taxon>
        <taxon>Arachnida</taxon>
        <taxon>Acari</taxon>
        <taxon>Parasitiformes</taxon>
        <taxon>Mesostigmata</taxon>
        <taxon>Gamasina</taxon>
        <taxon>Dermanyssoidea</taxon>
        <taxon>Laelapidae</taxon>
        <taxon>Tropilaelaps</taxon>
    </lineage>
</organism>
<feature type="domain" description="tRNA intron endonuclease catalytic" evidence="7">
    <location>
        <begin position="184"/>
        <end position="266"/>
    </location>
</feature>
<dbReference type="InterPro" id="IPR011856">
    <property type="entry name" value="tRNA_endonuc-like_dom_sf"/>
</dbReference>
<evidence type="ECO:0000259" key="8">
    <source>
        <dbReference type="Pfam" id="PF26577"/>
    </source>
</evidence>
<dbReference type="GO" id="GO:0000213">
    <property type="term" value="F:tRNA-intron lyase activity"/>
    <property type="evidence" value="ECO:0007669"/>
    <property type="project" value="UniProtKB-EC"/>
</dbReference>
<reference evidence="9 10" key="1">
    <citation type="journal article" date="2017" name="Gigascience">
        <title>Draft genome of the honey bee ectoparasitic mite, Tropilaelaps mercedesae, is shaped by the parasitic life history.</title>
        <authorList>
            <person name="Dong X."/>
            <person name="Armstrong S.D."/>
            <person name="Xia D."/>
            <person name="Makepeace B.L."/>
            <person name="Darby A.C."/>
            <person name="Kadowaki T."/>
        </authorList>
    </citation>
    <scope>NUCLEOTIDE SEQUENCE [LARGE SCALE GENOMIC DNA]</scope>
    <source>
        <strain evidence="9">Wuxi-XJTLU</strain>
    </source>
</reference>
<comment type="similarity">
    <text evidence="1">Belongs to the tRNA-intron endonuclease family.</text>
</comment>
<dbReference type="Gene3D" id="3.40.1350.10">
    <property type="match status" value="1"/>
</dbReference>
<dbReference type="EC" id="4.6.1.16" evidence="2"/>
<evidence type="ECO:0000256" key="4">
    <source>
        <dbReference type="ARBA" id="ARBA00023239"/>
    </source>
</evidence>
<dbReference type="SUPFAM" id="SSF53032">
    <property type="entry name" value="tRNA-intron endonuclease catalytic domain-like"/>
    <property type="match status" value="1"/>
</dbReference>
<dbReference type="GO" id="GO:0005634">
    <property type="term" value="C:nucleus"/>
    <property type="evidence" value="ECO:0007669"/>
    <property type="project" value="UniProtKB-ARBA"/>
</dbReference>